<evidence type="ECO:0000256" key="4">
    <source>
        <dbReference type="ARBA" id="ARBA00022825"/>
    </source>
</evidence>
<dbReference type="InterPro" id="IPR036852">
    <property type="entry name" value="Peptidase_S8/S53_dom_sf"/>
</dbReference>
<keyword evidence="4 5" id="KW-0720">Serine protease</keyword>
<name>A0ABV2LVN4_9FLAO</name>
<protein>
    <submittedName>
        <fullName evidence="9">Subtilisin family serine protease</fullName>
    </submittedName>
</protein>
<feature type="domain" description="Peptidase S8/S53" evidence="8">
    <location>
        <begin position="64"/>
        <end position="505"/>
    </location>
</feature>
<dbReference type="PRINTS" id="PR00723">
    <property type="entry name" value="SUBTILISIN"/>
</dbReference>
<dbReference type="PROSITE" id="PS00136">
    <property type="entry name" value="SUBTILASE_ASP"/>
    <property type="match status" value="1"/>
</dbReference>
<reference evidence="9 10" key="1">
    <citation type="submission" date="2024-06" db="EMBL/GenBank/DDBJ databases">
        <title>Genomic Encyclopedia of Type Strains, Phase IV (KMG-IV): sequencing the most valuable type-strain genomes for metagenomic binning, comparative biology and taxonomic classification.</title>
        <authorList>
            <person name="Goeker M."/>
        </authorList>
    </citation>
    <scope>NUCLEOTIDE SEQUENCE [LARGE SCALE GENOMIC DNA]</scope>
    <source>
        <strain evidence="9 10">DSM 29388</strain>
    </source>
</reference>
<dbReference type="PROSITE" id="PS00137">
    <property type="entry name" value="SUBTILASE_HIS"/>
    <property type="match status" value="1"/>
</dbReference>
<feature type="active site" description="Charge relay system" evidence="5">
    <location>
        <position position="470"/>
    </location>
</feature>
<evidence type="ECO:0000256" key="5">
    <source>
        <dbReference type="PROSITE-ProRule" id="PRU01240"/>
    </source>
</evidence>
<dbReference type="PROSITE" id="PS00138">
    <property type="entry name" value="SUBTILASE_SER"/>
    <property type="match status" value="1"/>
</dbReference>
<dbReference type="Pfam" id="PF00082">
    <property type="entry name" value="Peptidase_S8"/>
    <property type="match status" value="1"/>
</dbReference>
<proteinExistence type="inferred from homology"/>
<dbReference type="InterPro" id="IPR051048">
    <property type="entry name" value="Peptidase_S8/S53_subtilisin"/>
</dbReference>
<feature type="active site" description="Charge relay system" evidence="5">
    <location>
        <position position="300"/>
    </location>
</feature>
<gene>
    <name evidence="9" type="ORF">ABID46_001186</name>
</gene>
<feature type="active site" description="Charge relay system" evidence="5">
    <location>
        <position position="70"/>
    </location>
</feature>
<keyword evidence="10" id="KW-1185">Reference proteome</keyword>
<keyword evidence="2 5" id="KW-0645">Protease</keyword>
<dbReference type="InterPro" id="IPR015500">
    <property type="entry name" value="Peptidase_S8_subtilisin-rel"/>
</dbReference>
<dbReference type="InterPro" id="IPR022398">
    <property type="entry name" value="Peptidase_S8_His-AS"/>
</dbReference>
<sequence length="536" mass="58699">MNKFWLTLGLAFTLSLSGYTQVSAQDKSQNVWYNVDKEATGIYGVNTEKAHEFLKQKNRKPSSMIVGILDSGVQADHEDLKANMWVNPKEKAGNGKDDDKNGYVDDIHGWSFLGGKDGKNVDGDTLEKTRLYKYVYMPLFEGKDEAQNKANQTAKPAEYADYVAIKKEIQEKLAEANGMLPQIKGMKEALDKGFPAIIKEYGDGLVTEENLGKYNPSEEAMSGMIAFAILPKESWDGKTMTQIYDEISTELKGYVDYLEGQVNYHYNVDFESRGIVGDDYANKREIGYGNNDVEGPDAGHGTHVAGVIAAVRGNNLGIDGIAGNHIQIMSVRTVPNGDERDKDVANAIRYAADNGAKIINMSFGKSHSPEKDLVWEAMKYAEKKGLLLVKAAGNDGDNIDEVVHYPTNFDEKGNKVVEALLTVGASTPDATNLVASFSNYGKKSVDVFAPGTEILSLVPTNKYKEEQGTSMASPITAAVAALVWSHYPKFTAKEVKEIVMDSVNKDAQLTDISVSGGVVDAYKAVQLAEERYKGKK</sequence>
<dbReference type="PROSITE" id="PS51892">
    <property type="entry name" value="SUBTILASE"/>
    <property type="match status" value="1"/>
</dbReference>
<dbReference type="Proteomes" id="UP001549146">
    <property type="component" value="Unassembled WGS sequence"/>
</dbReference>
<dbReference type="GO" id="GO:0006508">
    <property type="term" value="P:proteolysis"/>
    <property type="evidence" value="ECO:0007669"/>
    <property type="project" value="UniProtKB-KW"/>
</dbReference>
<dbReference type="GO" id="GO:0008233">
    <property type="term" value="F:peptidase activity"/>
    <property type="evidence" value="ECO:0007669"/>
    <property type="project" value="UniProtKB-KW"/>
</dbReference>
<dbReference type="Gene3D" id="3.40.50.200">
    <property type="entry name" value="Peptidase S8/S53 domain"/>
    <property type="match status" value="2"/>
</dbReference>
<dbReference type="PANTHER" id="PTHR43399">
    <property type="entry name" value="SUBTILISIN-RELATED"/>
    <property type="match status" value="1"/>
</dbReference>
<dbReference type="InterPro" id="IPR023827">
    <property type="entry name" value="Peptidase_S8_Asp-AS"/>
</dbReference>
<organism evidence="9 10">
    <name type="scientific">Moheibacter stercoris</name>
    <dbReference type="NCBI Taxonomy" id="1628251"/>
    <lineage>
        <taxon>Bacteria</taxon>
        <taxon>Pseudomonadati</taxon>
        <taxon>Bacteroidota</taxon>
        <taxon>Flavobacteriia</taxon>
        <taxon>Flavobacteriales</taxon>
        <taxon>Weeksellaceae</taxon>
        <taxon>Moheibacter</taxon>
    </lineage>
</organism>
<dbReference type="InterPro" id="IPR000209">
    <property type="entry name" value="Peptidase_S8/S53_dom"/>
</dbReference>
<dbReference type="SUPFAM" id="SSF52743">
    <property type="entry name" value="Subtilisin-like"/>
    <property type="match status" value="1"/>
</dbReference>
<evidence type="ECO:0000256" key="6">
    <source>
        <dbReference type="RuleBase" id="RU003355"/>
    </source>
</evidence>
<feature type="chain" id="PRO_5047536956" evidence="7">
    <location>
        <begin position="25"/>
        <end position="536"/>
    </location>
</feature>
<dbReference type="PANTHER" id="PTHR43399:SF4">
    <property type="entry name" value="CELL WALL-ASSOCIATED PROTEASE"/>
    <property type="match status" value="1"/>
</dbReference>
<dbReference type="InterPro" id="IPR023828">
    <property type="entry name" value="Peptidase_S8_Ser-AS"/>
</dbReference>
<dbReference type="EMBL" id="JBEPMO010000005">
    <property type="protein sequence ID" value="MET3731612.1"/>
    <property type="molecule type" value="Genomic_DNA"/>
</dbReference>
<evidence type="ECO:0000256" key="2">
    <source>
        <dbReference type="ARBA" id="ARBA00022670"/>
    </source>
</evidence>
<evidence type="ECO:0000256" key="7">
    <source>
        <dbReference type="SAM" id="SignalP"/>
    </source>
</evidence>
<evidence type="ECO:0000256" key="3">
    <source>
        <dbReference type="ARBA" id="ARBA00022801"/>
    </source>
</evidence>
<keyword evidence="3 5" id="KW-0378">Hydrolase</keyword>
<evidence type="ECO:0000313" key="9">
    <source>
        <dbReference type="EMBL" id="MET3731612.1"/>
    </source>
</evidence>
<dbReference type="RefSeq" id="WP_354508041.1">
    <property type="nucleotide sequence ID" value="NZ_JBEPMO010000005.1"/>
</dbReference>
<evidence type="ECO:0000256" key="1">
    <source>
        <dbReference type="ARBA" id="ARBA00011073"/>
    </source>
</evidence>
<comment type="similarity">
    <text evidence="1 5 6">Belongs to the peptidase S8 family.</text>
</comment>
<evidence type="ECO:0000313" key="10">
    <source>
        <dbReference type="Proteomes" id="UP001549146"/>
    </source>
</evidence>
<keyword evidence="7" id="KW-0732">Signal</keyword>
<feature type="signal peptide" evidence="7">
    <location>
        <begin position="1"/>
        <end position="24"/>
    </location>
</feature>
<comment type="caution">
    <text evidence="9">The sequence shown here is derived from an EMBL/GenBank/DDBJ whole genome shotgun (WGS) entry which is preliminary data.</text>
</comment>
<accession>A0ABV2LVN4</accession>
<evidence type="ECO:0000259" key="8">
    <source>
        <dbReference type="Pfam" id="PF00082"/>
    </source>
</evidence>